<organism evidence="2 3">
    <name type="scientific">Strongylocentrotus purpuratus</name>
    <name type="common">Purple sea urchin</name>
    <dbReference type="NCBI Taxonomy" id="7668"/>
    <lineage>
        <taxon>Eukaryota</taxon>
        <taxon>Metazoa</taxon>
        <taxon>Echinodermata</taxon>
        <taxon>Eleutherozoa</taxon>
        <taxon>Echinozoa</taxon>
        <taxon>Echinoidea</taxon>
        <taxon>Euechinoidea</taxon>
        <taxon>Echinacea</taxon>
        <taxon>Camarodonta</taxon>
        <taxon>Echinidea</taxon>
        <taxon>Strongylocentrotidae</taxon>
        <taxon>Strongylocentrotus</taxon>
    </lineage>
</organism>
<evidence type="ECO:0000256" key="1">
    <source>
        <dbReference type="SAM" id="MobiDB-lite"/>
    </source>
</evidence>
<dbReference type="PANTHER" id="PTHR22684">
    <property type="entry name" value="NULP1-RELATED"/>
    <property type="match status" value="1"/>
</dbReference>
<dbReference type="OMA" id="IWGKMPP"/>
<reference evidence="2" key="2">
    <citation type="submission" date="2021-01" db="UniProtKB">
        <authorList>
            <consortium name="EnsemblMetazoa"/>
        </authorList>
    </citation>
    <scope>IDENTIFICATION</scope>
</reference>
<dbReference type="RefSeq" id="XP_030831619.1">
    <property type="nucleotide sequence ID" value="XM_030975759.1"/>
</dbReference>
<dbReference type="OrthoDB" id="205993at2759"/>
<evidence type="ECO:0000313" key="2">
    <source>
        <dbReference type="EnsemblMetazoa" id="XP_030831619"/>
    </source>
</evidence>
<dbReference type="PANTHER" id="PTHR22684:SF0">
    <property type="entry name" value="RIBOSOME QUALITY CONTROL COMPLEX SUBUNIT TCF25"/>
    <property type="match status" value="1"/>
</dbReference>
<feature type="compositionally biased region" description="Polar residues" evidence="1">
    <location>
        <begin position="95"/>
        <end position="110"/>
    </location>
</feature>
<feature type="compositionally biased region" description="Basic residues" evidence="1">
    <location>
        <begin position="46"/>
        <end position="57"/>
    </location>
</feature>
<feature type="compositionally biased region" description="Basic residues" evidence="1">
    <location>
        <begin position="113"/>
        <end position="125"/>
    </location>
</feature>
<dbReference type="CTD" id="22980"/>
<protein>
    <recommendedName>
        <fullName evidence="4">Transcription factor 25</fullName>
    </recommendedName>
</protein>
<proteinExistence type="predicted"/>
<dbReference type="InParanoid" id="A0A7M7N7L1"/>
<dbReference type="InterPro" id="IPR006994">
    <property type="entry name" value="TCF25/Rqc1"/>
</dbReference>
<feature type="compositionally biased region" description="Acidic residues" evidence="1">
    <location>
        <begin position="21"/>
        <end position="31"/>
    </location>
</feature>
<feature type="compositionally biased region" description="Acidic residues" evidence="1">
    <location>
        <begin position="65"/>
        <end position="75"/>
    </location>
</feature>
<feature type="region of interest" description="Disordered" evidence="1">
    <location>
        <begin position="1"/>
        <end position="171"/>
    </location>
</feature>
<name>A0A7M7N7L1_STRPU</name>
<feature type="region of interest" description="Disordered" evidence="1">
    <location>
        <begin position="587"/>
        <end position="606"/>
    </location>
</feature>
<dbReference type="GeneID" id="579207"/>
<accession>A0A7M7N7L1</accession>
<feature type="compositionally biased region" description="Basic and acidic residues" evidence="1">
    <location>
        <begin position="9"/>
        <end position="20"/>
    </location>
</feature>
<dbReference type="GO" id="GO:1990112">
    <property type="term" value="C:RQC complex"/>
    <property type="evidence" value="ECO:0000318"/>
    <property type="project" value="GO_Central"/>
</dbReference>
<reference evidence="3" key="1">
    <citation type="submission" date="2015-02" db="EMBL/GenBank/DDBJ databases">
        <title>Genome sequencing for Strongylocentrotus purpuratus.</title>
        <authorList>
            <person name="Murali S."/>
            <person name="Liu Y."/>
            <person name="Vee V."/>
            <person name="English A."/>
            <person name="Wang M."/>
            <person name="Skinner E."/>
            <person name="Han Y."/>
            <person name="Muzny D.M."/>
            <person name="Worley K.C."/>
            <person name="Gibbs R.A."/>
        </authorList>
    </citation>
    <scope>NUCLEOTIDE SEQUENCE</scope>
</reference>
<sequence length="701" mass="79016">MSSRAMRKLCHEPDIVLKDEEVSDEEEEVEDEKGVQASIDDAVTSKKPKKKKKKKKVVNPFELLNDIDDAQSDNEETAHAAESVENQNHTDKSTESLQNGLDTANQTTTEVKSKKKKKKKKKKQKGGASSGQAEDEDEIDASIREINETSKTSLPLSTSTSSSSFDQGSRTANSKPLLCIEHKHLNPENELRRIFGASVIRNEQRQRGRNRQYQKSTWLVTAKQSWPKMSKTGLSMRYITTEGRYQTFEYEHSKDYQNVQFDFLDAVESMNPANIMAIMNAHPYHIDSLLQLSEVSRINEDMGMSIDLIERALYVFESTFHTLFSLAEGTCQLSYRHAENRGFFIALFRHLTCLGQKGCNRTALEFCKLLLGLEPDKDPLGVLLMMDYYALKTDQNDYLIRMYAEWEAHRNLSQLPNWAFSIAMAYFYSITSSSSSSSASSDKPDTSRADSLLQDALLMFPSILLALLEKCSIQPDAAIASHSFFTQTVETHAALTQLVELFIARNYSFWKESESMAWLERNAREVIRRVDAGEPKVKEYAEKREARYYGTPRNIYRHIFLSEHLGVKLKLPPELANTPVMSFDPLPPKDSDIGYSRPDHRLRPVSRGRAGNMFTEFLRSLVPSYVPPPPGEAGADDGEADGEDLGAAGGYLSQNSNLRQGVGAVMEAMRELLQNMEPPPQRPGDNPEEEQGGEGDHSLKS</sequence>
<feature type="compositionally biased region" description="Basic and acidic residues" evidence="1">
    <location>
        <begin position="587"/>
        <end position="602"/>
    </location>
</feature>
<feature type="compositionally biased region" description="Low complexity" evidence="1">
    <location>
        <begin position="149"/>
        <end position="164"/>
    </location>
</feature>
<feature type="compositionally biased region" description="Acidic residues" evidence="1">
    <location>
        <begin position="634"/>
        <end position="644"/>
    </location>
</feature>
<dbReference type="Pfam" id="PF04910">
    <property type="entry name" value="Tcf25"/>
    <property type="match status" value="1"/>
</dbReference>
<dbReference type="Proteomes" id="UP000007110">
    <property type="component" value="Unassembled WGS sequence"/>
</dbReference>
<dbReference type="KEGG" id="spu:579207"/>
<dbReference type="AlphaFoldDB" id="A0A7M7N7L1"/>
<feature type="region of interest" description="Disordered" evidence="1">
    <location>
        <begin position="623"/>
        <end position="701"/>
    </location>
</feature>
<evidence type="ECO:0000313" key="3">
    <source>
        <dbReference type="Proteomes" id="UP000007110"/>
    </source>
</evidence>
<keyword evidence="3" id="KW-1185">Reference proteome</keyword>
<evidence type="ECO:0008006" key="4">
    <source>
        <dbReference type="Google" id="ProtNLM"/>
    </source>
</evidence>
<dbReference type="EnsemblMetazoa" id="XM_030975759">
    <property type="protein sequence ID" value="XP_030831619"/>
    <property type="gene ID" value="LOC579207"/>
</dbReference>